<proteinExistence type="predicted"/>
<accession>A0A3E3DFW7</accession>
<dbReference type="InterPro" id="IPR036265">
    <property type="entry name" value="HIT-like_sf"/>
</dbReference>
<evidence type="ECO:0000256" key="1">
    <source>
        <dbReference type="PROSITE-ProRule" id="PRU00464"/>
    </source>
</evidence>
<dbReference type="GO" id="GO:0003824">
    <property type="term" value="F:catalytic activity"/>
    <property type="evidence" value="ECO:0007669"/>
    <property type="project" value="InterPro"/>
</dbReference>
<reference evidence="3 4" key="1">
    <citation type="submission" date="2018-08" db="EMBL/GenBank/DDBJ databases">
        <title>A genome reference for cultivated species of the human gut microbiota.</title>
        <authorList>
            <person name="Zou Y."/>
            <person name="Xue W."/>
            <person name="Luo G."/>
        </authorList>
    </citation>
    <scope>NUCLEOTIDE SEQUENCE [LARGE SCALE GENOMIC DNA]</scope>
    <source>
        <strain evidence="3 4">AF19-13AC</strain>
    </source>
</reference>
<protein>
    <submittedName>
        <fullName evidence="3">HIT family protein</fullName>
    </submittedName>
</protein>
<dbReference type="OrthoDB" id="9784774at2"/>
<feature type="domain" description="HIT" evidence="2">
    <location>
        <begin position="8"/>
        <end position="111"/>
    </location>
</feature>
<dbReference type="Gene3D" id="3.30.428.10">
    <property type="entry name" value="HIT-like"/>
    <property type="match status" value="1"/>
</dbReference>
<dbReference type="InterPro" id="IPR011146">
    <property type="entry name" value="HIT-like"/>
</dbReference>
<dbReference type="PROSITE" id="PS51084">
    <property type="entry name" value="HIT_2"/>
    <property type="match status" value="1"/>
</dbReference>
<dbReference type="EMBL" id="QTJW01000018">
    <property type="protein sequence ID" value="RGD68170.1"/>
    <property type="molecule type" value="Genomic_DNA"/>
</dbReference>
<sequence>MNDCMVCERIERIKVNKNPYFVRELNTGYVVIGDHQRIKGYTVFLCKQHATELHFLEPNFKVEFLHEMSIVAEAVYNAFKPEKLNYELLGAGKGLHMHWHIFPRRTGDTPNGGPVWQLEKDELFAEKYLPDADELEALKSQLNIELDKLL</sequence>
<dbReference type="AlphaFoldDB" id="A0A3E3DFW7"/>
<dbReference type="RefSeq" id="WP_025530390.1">
    <property type="nucleotide sequence ID" value="NZ_QTJW01000018.1"/>
</dbReference>
<dbReference type="Proteomes" id="UP000261023">
    <property type="component" value="Unassembled WGS sequence"/>
</dbReference>
<dbReference type="SUPFAM" id="SSF54197">
    <property type="entry name" value="HIT-like"/>
    <property type="match status" value="1"/>
</dbReference>
<gene>
    <name evidence="3" type="ORF">DWX31_23275</name>
</gene>
<evidence type="ECO:0000313" key="3">
    <source>
        <dbReference type="EMBL" id="RGD68170.1"/>
    </source>
</evidence>
<evidence type="ECO:0000313" key="4">
    <source>
        <dbReference type="Proteomes" id="UP000261023"/>
    </source>
</evidence>
<comment type="caution">
    <text evidence="3">The sequence shown here is derived from an EMBL/GenBank/DDBJ whole genome shotgun (WGS) entry which is preliminary data.</text>
</comment>
<evidence type="ECO:0000259" key="2">
    <source>
        <dbReference type="PROSITE" id="PS51084"/>
    </source>
</evidence>
<organism evidence="3 4">
    <name type="scientific">Hungatella hathewayi</name>
    <dbReference type="NCBI Taxonomy" id="154046"/>
    <lineage>
        <taxon>Bacteria</taxon>
        <taxon>Bacillati</taxon>
        <taxon>Bacillota</taxon>
        <taxon>Clostridia</taxon>
        <taxon>Lachnospirales</taxon>
        <taxon>Lachnospiraceae</taxon>
        <taxon>Hungatella</taxon>
    </lineage>
</organism>
<feature type="short sequence motif" description="Histidine triad motif" evidence="1">
    <location>
        <begin position="96"/>
        <end position="100"/>
    </location>
</feature>
<name>A0A3E3DFW7_9FIRM</name>